<comment type="caution">
    <text evidence="1">The sequence shown here is derived from an EMBL/GenBank/DDBJ whole genome shotgun (WGS) entry which is preliminary data.</text>
</comment>
<organism evidence="1 2">
    <name type="scientific">Portunus trituberculatus</name>
    <name type="common">Swimming crab</name>
    <name type="synonym">Neptunus trituberculatus</name>
    <dbReference type="NCBI Taxonomy" id="210409"/>
    <lineage>
        <taxon>Eukaryota</taxon>
        <taxon>Metazoa</taxon>
        <taxon>Ecdysozoa</taxon>
        <taxon>Arthropoda</taxon>
        <taxon>Crustacea</taxon>
        <taxon>Multicrustacea</taxon>
        <taxon>Malacostraca</taxon>
        <taxon>Eumalacostraca</taxon>
        <taxon>Eucarida</taxon>
        <taxon>Decapoda</taxon>
        <taxon>Pleocyemata</taxon>
        <taxon>Brachyura</taxon>
        <taxon>Eubrachyura</taxon>
        <taxon>Portunoidea</taxon>
        <taxon>Portunidae</taxon>
        <taxon>Portuninae</taxon>
        <taxon>Portunus</taxon>
    </lineage>
</organism>
<dbReference type="EMBL" id="VSRR010061086">
    <property type="protein sequence ID" value="MPC82919.1"/>
    <property type="molecule type" value="Genomic_DNA"/>
</dbReference>
<proteinExistence type="predicted"/>
<dbReference type="AlphaFoldDB" id="A0A5B7ILS9"/>
<sequence length="141" mass="15949">MTHQQLLYQHNQIEALSWENSFPEGGDQVCGENIERIMKRIRFIEILNDDGFDRVRYQLISTKPYSITRCTSANCNCCKYFTSTAKSSKLLLAKVLITTCCCESGLAFLVQEQRTPPPQVRTLPVMNAICASCKDTLVSFA</sequence>
<accession>A0A5B7ILS9</accession>
<evidence type="ECO:0000313" key="1">
    <source>
        <dbReference type="EMBL" id="MPC82919.1"/>
    </source>
</evidence>
<name>A0A5B7ILS9_PORTR</name>
<dbReference type="Proteomes" id="UP000324222">
    <property type="component" value="Unassembled WGS sequence"/>
</dbReference>
<keyword evidence="2" id="KW-1185">Reference proteome</keyword>
<protein>
    <submittedName>
        <fullName evidence="1">Uncharacterized protein</fullName>
    </submittedName>
</protein>
<evidence type="ECO:0000313" key="2">
    <source>
        <dbReference type="Proteomes" id="UP000324222"/>
    </source>
</evidence>
<reference evidence="1 2" key="1">
    <citation type="submission" date="2019-05" db="EMBL/GenBank/DDBJ databases">
        <title>Another draft genome of Portunus trituberculatus and its Hox gene families provides insights of decapod evolution.</title>
        <authorList>
            <person name="Jeong J.-H."/>
            <person name="Song I."/>
            <person name="Kim S."/>
            <person name="Choi T."/>
            <person name="Kim D."/>
            <person name="Ryu S."/>
            <person name="Kim W."/>
        </authorList>
    </citation>
    <scope>NUCLEOTIDE SEQUENCE [LARGE SCALE GENOMIC DNA]</scope>
    <source>
        <tissue evidence="1">Muscle</tissue>
    </source>
</reference>
<gene>
    <name evidence="1" type="ORF">E2C01_077608</name>
</gene>